<accession>A0ABQ5W0I2</accession>
<dbReference type="Proteomes" id="UP001156691">
    <property type="component" value="Unassembled WGS sequence"/>
</dbReference>
<sequence length="183" mass="20629">MSAVQPARSEPDRPISDLFHVSEEGDIDRFVPRPSDYTDHPVVWAIHKNRLCNYLLPRECPRVTFYAHESTAPTDIERFLGDDRIVVAVEQGWLDRIKATSLFVYTMPEAPFVLKDANAGYWVSSEPVTPLARDQLSDPHEAMAARGATLRILPSLWPLHDAIAASSLKFSMIRMRSASARLI</sequence>
<proteinExistence type="predicted"/>
<evidence type="ECO:0000313" key="2">
    <source>
        <dbReference type="Proteomes" id="UP001156691"/>
    </source>
</evidence>
<protein>
    <submittedName>
        <fullName evidence="1">Uncharacterized protein</fullName>
    </submittedName>
</protein>
<gene>
    <name evidence="1" type="ORF">GCM10010862_06880</name>
</gene>
<dbReference type="RefSeq" id="WP_284338875.1">
    <property type="nucleotide sequence ID" value="NZ_BSNS01000003.1"/>
</dbReference>
<dbReference type="EMBL" id="BSNS01000003">
    <property type="protein sequence ID" value="GLQ53430.1"/>
    <property type="molecule type" value="Genomic_DNA"/>
</dbReference>
<keyword evidence="2" id="KW-1185">Reference proteome</keyword>
<evidence type="ECO:0000313" key="1">
    <source>
        <dbReference type="EMBL" id="GLQ53430.1"/>
    </source>
</evidence>
<organism evidence="1 2">
    <name type="scientific">Devosia nitrariae</name>
    <dbReference type="NCBI Taxonomy" id="2071872"/>
    <lineage>
        <taxon>Bacteria</taxon>
        <taxon>Pseudomonadati</taxon>
        <taxon>Pseudomonadota</taxon>
        <taxon>Alphaproteobacteria</taxon>
        <taxon>Hyphomicrobiales</taxon>
        <taxon>Devosiaceae</taxon>
        <taxon>Devosia</taxon>
    </lineage>
</organism>
<reference evidence="2" key="1">
    <citation type="journal article" date="2019" name="Int. J. Syst. Evol. Microbiol.">
        <title>The Global Catalogue of Microorganisms (GCM) 10K type strain sequencing project: providing services to taxonomists for standard genome sequencing and annotation.</title>
        <authorList>
            <consortium name="The Broad Institute Genomics Platform"/>
            <consortium name="The Broad Institute Genome Sequencing Center for Infectious Disease"/>
            <person name="Wu L."/>
            <person name="Ma J."/>
        </authorList>
    </citation>
    <scope>NUCLEOTIDE SEQUENCE [LARGE SCALE GENOMIC DNA]</scope>
    <source>
        <strain evidence="2">NBRC 112416</strain>
    </source>
</reference>
<comment type="caution">
    <text evidence="1">The sequence shown here is derived from an EMBL/GenBank/DDBJ whole genome shotgun (WGS) entry which is preliminary data.</text>
</comment>
<dbReference type="Pfam" id="PF21820">
    <property type="entry name" value="DUF6886"/>
    <property type="match status" value="1"/>
</dbReference>
<dbReference type="InterPro" id="IPR049253">
    <property type="entry name" value="DUF6886"/>
</dbReference>
<name>A0ABQ5W0I2_9HYPH</name>